<keyword evidence="4 7" id="KW-0540">Nuclease</keyword>
<keyword evidence="5 7" id="KW-0378">Hydrolase</keyword>
<dbReference type="Gene3D" id="3.30.160.720">
    <property type="match status" value="1"/>
</dbReference>
<keyword evidence="7" id="KW-0235">DNA replication</keyword>
<dbReference type="InterPro" id="IPR004593">
    <property type="entry name" value="SbcD"/>
</dbReference>
<dbReference type="InterPro" id="IPR004843">
    <property type="entry name" value="Calcineurin-like_PHP"/>
</dbReference>
<dbReference type="InterPro" id="IPR041796">
    <property type="entry name" value="Mre11_N"/>
</dbReference>
<dbReference type="NCBIfam" id="TIGR00619">
    <property type="entry name" value="sbcd"/>
    <property type="match status" value="1"/>
</dbReference>
<comment type="similarity">
    <text evidence="1 7">Belongs to the SbcD family.</text>
</comment>
<dbReference type="InterPro" id="IPR029052">
    <property type="entry name" value="Metallo-depent_PP-like"/>
</dbReference>
<gene>
    <name evidence="7 10" type="primary">sbcD</name>
    <name evidence="10" type="ORF">GCM10007878_09970</name>
</gene>
<name>A0ABQ5ZZ02_9GAMM</name>
<evidence type="ECO:0000313" key="11">
    <source>
        <dbReference type="Proteomes" id="UP001156682"/>
    </source>
</evidence>
<dbReference type="Gene3D" id="3.60.21.10">
    <property type="match status" value="1"/>
</dbReference>
<evidence type="ECO:0000259" key="9">
    <source>
        <dbReference type="Pfam" id="PF12320"/>
    </source>
</evidence>
<evidence type="ECO:0000256" key="7">
    <source>
        <dbReference type="RuleBase" id="RU363069"/>
    </source>
</evidence>
<feature type="domain" description="Calcineurin-like phosphoesterase" evidence="8">
    <location>
        <begin position="1"/>
        <end position="232"/>
    </location>
</feature>
<feature type="domain" description="Nuclease SbcCD subunit D C-terminal" evidence="9">
    <location>
        <begin position="282"/>
        <end position="381"/>
    </location>
</feature>
<dbReference type="InterPro" id="IPR026843">
    <property type="entry name" value="SbcD_C"/>
</dbReference>
<evidence type="ECO:0000256" key="2">
    <source>
        <dbReference type="ARBA" id="ARBA00011322"/>
    </source>
</evidence>
<reference evidence="11" key="1">
    <citation type="journal article" date="2019" name="Int. J. Syst. Evol. Microbiol.">
        <title>The Global Catalogue of Microorganisms (GCM) 10K type strain sequencing project: providing services to taxonomists for standard genome sequencing and annotation.</title>
        <authorList>
            <consortium name="The Broad Institute Genomics Platform"/>
            <consortium name="The Broad Institute Genome Sequencing Center for Infectious Disease"/>
            <person name="Wu L."/>
            <person name="Ma J."/>
        </authorList>
    </citation>
    <scope>NUCLEOTIDE SEQUENCE [LARGE SCALE GENOMIC DNA]</scope>
    <source>
        <strain evidence="11">NBRC 100033</strain>
    </source>
</reference>
<comment type="caution">
    <text evidence="10">The sequence shown here is derived from an EMBL/GenBank/DDBJ whole genome shotgun (WGS) entry which is preliminary data.</text>
</comment>
<proteinExistence type="inferred from homology"/>
<dbReference type="PANTHER" id="PTHR30337">
    <property type="entry name" value="COMPONENT OF ATP-DEPENDENT DSDNA EXONUCLEASE"/>
    <property type="match status" value="1"/>
</dbReference>
<evidence type="ECO:0000256" key="6">
    <source>
        <dbReference type="ARBA" id="ARBA00022839"/>
    </source>
</evidence>
<accession>A0ABQ5ZZ02</accession>
<evidence type="ECO:0000256" key="1">
    <source>
        <dbReference type="ARBA" id="ARBA00010555"/>
    </source>
</evidence>
<evidence type="ECO:0000256" key="4">
    <source>
        <dbReference type="ARBA" id="ARBA00022722"/>
    </source>
</evidence>
<evidence type="ECO:0000259" key="8">
    <source>
        <dbReference type="Pfam" id="PF00149"/>
    </source>
</evidence>
<keyword evidence="7" id="KW-0255">Endonuclease</keyword>
<dbReference type="SUPFAM" id="SSF56300">
    <property type="entry name" value="Metallo-dependent phosphatases"/>
    <property type="match status" value="1"/>
</dbReference>
<evidence type="ECO:0000256" key="3">
    <source>
        <dbReference type="ARBA" id="ARBA00013365"/>
    </source>
</evidence>
<evidence type="ECO:0000313" key="10">
    <source>
        <dbReference type="EMBL" id="GLR63562.1"/>
    </source>
</evidence>
<dbReference type="Pfam" id="PF12320">
    <property type="entry name" value="SbcD_C"/>
    <property type="match status" value="1"/>
</dbReference>
<dbReference type="Pfam" id="PF00149">
    <property type="entry name" value="Metallophos"/>
    <property type="match status" value="1"/>
</dbReference>
<keyword evidence="6 7" id="KW-0269">Exonuclease</keyword>
<dbReference type="CDD" id="cd00840">
    <property type="entry name" value="MPP_Mre11_N"/>
    <property type="match status" value="1"/>
</dbReference>
<dbReference type="EMBL" id="BSOR01000016">
    <property type="protein sequence ID" value="GLR63562.1"/>
    <property type="molecule type" value="Genomic_DNA"/>
</dbReference>
<evidence type="ECO:0000256" key="5">
    <source>
        <dbReference type="ARBA" id="ARBA00022801"/>
    </source>
</evidence>
<dbReference type="Proteomes" id="UP001156682">
    <property type="component" value="Unassembled WGS sequence"/>
</dbReference>
<dbReference type="PANTHER" id="PTHR30337:SF0">
    <property type="entry name" value="NUCLEASE SBCCD SUBUNIT D"/>
    <property type="match status" value="1"/>
</dbReference>
<comment type="function">
    <text evidence="7">SbcCD cleaves DNA hairpin structures. These structures can inhibit DNA replication and are intermediates in certain DNA recombination reactions. The complex acts as a 3'-&gt;5' double strand exonuclease that can open hairpins. It also has a 5' single-strand endonuclease activity.</text>
</comment>
<protein>
    <recommendedName>
        <fullName evidence="3 7">Nuclease SbcCD subunit D</fullName>
    </recommendedName>
</protein>
<dbReference type="NCBIfam" id="NF008206">
    <property type="entry name" value="PRK10966.1"/>
    <property type="match status" value="1"/>
</dbReference>
<dbReference type="RefSeq" id="WP_027849900.1">
    <property type="nucleotide sequence ID" value="NZ_BSOR01000016.1"/>
</dbReference>
<organism evidence="10 11">
    <name type="scientific">Marinospirillum insulare</name>
    <dbReference type="NCBI Taxonomy" id="217169"/>
    <lineage>
        <taxon>Bacteria</taxon>
        <taxon>Pseudomonadati</taxon>
        <taxon>Pseudomonadota</taxon>
        <taxon>Gammaproteobacteria</taxon>
        <taxon>Oceanospirillales</taxon>
        <taxon>Oceanospirillaceae</taxon>
        <taxon>Marinospirillum</taxon>
    </lineage>
</organism>
<comment type="subunit">
    <text evidence="2 7">Heterodimer of SbcC and SbcD.</text>
</comment>
<sequence>MRILHTSDWHLGQHFMGKTRESEHSAWCAWLVQTVIEQQADALIVAGDIFDTGTPPSYARRQYNQFILQMKATGCQLILLAGNHDSVTMLNESKDLLAELNTHVIASVSDNLEEQIIPLKKRNGELGAVLCAVPFIRARDIHYSQAGQSADEKQGSLQAAIAEHYAQLFAKATAFCEEQGAQLPIIGTGHLTTVGASLTESVRNIYVGNLSAFPTNAFPAFDYLALGHIHRPQKVGGEEHLRYSGSPIALSFDEANRQKEILCVDFDATSLTAVTPIQIPGFQRLIALKGNLASLKQQLSELAKELAPEPKAWLEVTVEEDDFYSDLSERVNQLCADLPVEVLRVRRQRKQQQANLSYEAGEVLAELTPDDVFTKRLAQETLTDEQVVTLEGLHAQVLEALQEVD</sequence>
<dbReference type="InterPro" id="IPR050535">
    <property type="entry name" value="DNA_Repair-Maintenance_Comp"/>
</dbReference>
<keyword evidence="7" id="KW-0233">DNA recombination</keyword>
<keyword evidence="11" id="KW-1185">Reference proteome</keyword>